<dbReference type="EMBL" id="UHJL01000003">
    <property type="protein sequence ID" value="SUQ24769.1"/>
    <property type="molecule type" value="Genomic_DNA"/>
</dbReference>
<evidence type="ECO:0000313" key="5">
    <source>
        <dbReference type="EMBL" id="SUQ24769.1"/>
    </source>
</evidence>
<gene>
    <name evidence="5" type="ORF">SAMN05661053_2183</name>
</gene>
<dbReference type="GO" id="GO:0052621">
    <property type="term" value="F:diguanylate cyclase activity"/>
    <property type="evidence" value="ECO:0007669"/>
    <property type="project" value="UniProtKB-EC"/>
</dbReference>
<evidence type="ECO:0000256" key="1">
    <source>
        <dbReference type="ARBA" id="ARBA00012528"/>
    </source>
</evidence>
<keyword evidence="3" id="KW-0472">Membrane</keyword>
<protein>
    <recommendedName>
        <fullName evidence="1">diguanylate cyclase</fullName>
        <ecNumber evidence="1">2.7.7.65</ecNumber>
    </recommendedName>
</protein>
<dbReference type="PANTHER" id="PTHR45138">
    <property type="entry name" value="REGULATORY COMPONENTS OF SENSORY TRANSDUCTION SYSTEM"/>
    <property type="match status" value="1"/>
</dbReference>
<keyword evidence="3" id="KW-1133">Transmembrane helix</keyword>
<dbReference type="InterPro" id="IPR050469">
    <property type="entry name" value="Diguanylate_Cyclase"/>
</dbReference>
<dbReference type="InterPro" id="IPR043128">
    <property type="entry name" value="Rev_trsase/Diguanyl_cyclase"/>
</dbReference>
<dbReference type="Gene3D" id="3.30.70.270">
    <property type="match status" value="1"/>
</dbReference>
<evidence type="ECO:0000256" key="2">
    <source>
        <dbReference type="ARBA" id="ARBA00034247"/>
    </source>
</evidence>
<dbReference type="NCBIfam" id="TIGR00254">
    <property type="entry name" value="GGDEF"/>
    <property type="match status" value="1"/>
</dbReference>
<reference evidence="5 6" key="1">
    <citation type="submission" date="2017-08" db="EMBL/GenBank/DDBJ databases">
        <authorList>
            <person name="de Groot N.N."/>
        </authorList>
    </citation>
    <scope>NUCLEOTIDE SEQUENCE [LARGE SCALE GENOMIC DNA]</scope>
    <source>
        <strain evidence="5 6">HM2</strain>
    </source>
</reference>
<dbReference type="FunFam" id="3.30.70.270:FF:000001">
    <property type="entry name" value="Diguanylate cyclase domain protein"/>
    <property type="match status" value="1"/>
</dbReference>
<feature type="transmembrane region" description="Helical" evidence="3">
    <location>
        <begin position="12"/>
        <end position="33"/>
    </location>
</feature>
<dbReference type="SUPFAM" id="SSF55073">
    <property type="entry name" value="Nucleotide cyclase"/>
    <property type="match status" value="1"/>
</dbReference>
<dbReference type="InterPro" id="IPR000160">
    <property type="entry name" value="GGDEF_dom"/>
</dbReference>
<accession>A0A380S6C2</accession>
<dbReference type="Proteomes" id="UP000255423">
    <property type="component" value="Unassembled WGS sequence"/>
</dbReference>
<dbReference type="SMART" id="SM00267">
    <property type="entry name" value="GGDEF"/>
    <property type="match status" value="1"/>
</dbReference>
<sequence length="443" mass="50386">MSSKVMRKVYALFRMNFLIIVLLVVTAVAMFAYRHFLDDVLEINLGEYPYVVASADSVDGGTSAISMTRTDSSVIIEYELREGYAYPYVGIKVYLGDGKTMGRDLSNYDSIFVWLKPRNEGSVRLYMRGYDSALYRKNDETSLKFNEIEFIPTKEPYPAVFVPQEFRVAGWWVSQNEINVHKARVDLSNIPLIEIQTGTNAPLGYGGWEIRGLRFKGKKISQVDLVTTLVALWFVTFLIILIIRFFDYSRERAMNRKKQEELKKNLIALEIEKSEYEKSSKEDPLTGCLNRAGFSGVLLREQEKLNRTGTPVSFMIFDIDHFKNVNDTYGHLVGDEVLVNLAKLVQGMIRNTDSLVRWGGEEFVILSDDTSIQNAAFLAEKLRKAIEASTLITQQQVTCSFGVTEMVPGEDPKSLIARADKALYSSKENGRNRVTVATFRRNH</sequence>
<name>A0A380S6C2_FIBSU</name>
<evidence type="ECO:0000256" key="3">
    <source>
        <dbReference type="SAM" id="Phobius"/>
    </source>
</evidence>
<feature type="domain" description="GGDEF" evidence="4">
    <location>
        <begin position="310"/>
        <end position="439"/>
    </location>
</feature>
<keyword evidence="3" id="KW-0812">Transmembrane</keyword>
<dbReference type="AlphaFoldDB" id="A0A380S6C2"/>
<evidence type="ECO:0000259" key="4">
    <source>
        <dbReference type="PROSITE" id="PS50887"/>
    </source>
</evidence>
<dbReference type="Pfam" id="PF00990">
    <property type="entry name" value="GGDEF"/>
    <property type="match status" value="1"/>
</dbReference>
<dbReference type="CDD" id="cd01949">
    <property type="entry name" value="GGDEF"/>
    <property type="match status" value="1"/>
</dbReference>
<dbReference type="PANTHER" id="PTHR45138:SF9">
    <property type="entry name" value="DIGUANYLATE CYCLASE DGCM-RELATED"/>
    <property type="match status" value="1"/>
</dbReference>
<organism evidence="5 6">
    <name type="scientific">Fibrobacter succinogenes</name>
    <name type="common">Bacteroides succinogenes</name>
    <dbReference type="NCBI Taxonomy" id="833"/>
    <lineage>
        <taxon>Bacteria</taxon>
        <taxon>Pseudomonadati</taxon>
        <taxon>Fibrobacterota</taxon>
        <taxon>Fibrobacteria</taxon>
        <taxon>Fibrobacterales</taxon>
        <taxon>Fibrobacteraceae</taxon>
        <taxon>Fibrobacter</taxon>
    </lineage>
</organism>
<evidence type="ECO:0000313" key="6">
    <source>
        <dbReference type="Proteomes" id="UP000255423"/>
    </source>
</evidence>
<dbReference type="PROSITE" id="PS50887">
    <property type="entry name" value="GGDEF"/>
    <property type="match status" value="1"/>
</dbReference>
<comment type="catalytic activity">
    <reaction evidence="2">
        <text>2 GTP = 3',3'-c-di-GMP + 2 diphosphate</text>
        <dbReference type="Rhea" id="RHEA:24898"/>
        <dbReference type="ChEBI" id="CHEBI:33019"/>
        <dbReference type="ChEBI" id="CHEBI:37565"/>
        <dbReference type="ChEBI" id="CHEBI:58805"/>
        <dbReference type="EC" id="2.7.7.65"/>
    </reaction>
</comment>
<proteinExistence type="predicted"/>
<dbReference type="EC" id="2.7.7.65" evidence="1"/>
<feature type="transmembrane region" description="Helical" evidence="3">
    <location>
        <begin position="225"/>
        <end position="246"/>
    </location>
</feature>
<dbReference type="InterPro" id="IPR029787">
    <property type="entry name" value="Nucleotide_cyclase"/>
</dbReference>